<keyword evidence="3" id="KW-0804">Transcription</keyword>
<dbReference type="SMART" id="SM00354">
    <property type="entry name" value="HTH_LACI"/>
    <property type="match status" value="1"/>
</dbReference>
<keyword evidence="6" id="KW-1185">Reference proteome</keyword>
<dbReference type="Gene3D" id="3.40.50.2300">
    <property type="match status" value="2"/>
</dbReference>
<dbReference type="PROSITE" id="PS00356">
    <property type="entry name" value="HTH_LACI_1"/>
    <property type="match status" value="1"/>
</dbReference>
<evidence type="ECO:0000259" key="4">
    <source>
        <dbReference type="PROSITE" id="PS50932"/>
    </source>
</evidence>
<accession>A0A4D4JDJ6</accession>
<dbReference type="Proteomes" id="UP000298860">
    <property type="component" value="Unassembled WGS sequence"/>
</dbReference>
<feature type="domain" description="HTH lacI-type" evidence="4">
    <location>
        <begin position="12"/>
        <end position="66"/>
    </location>
</feature>
<sequence>MHVPPRQPDARPTLEDVAARAGVSRATASRVLNASPRVSPEAKDAVTAAMAALGYQPNQAARTLVTRRTGAIAVVFSEPEAKIFDDPHFARVISTAATELSAADNQMVLLLVHSPEEQRRVRRFLSGGHVDGALMFTPHREDPLPALARELPLPMVFGGRPWGSLRGIHSVDNDNEGGAVLATEHLVGLGRRRIVTVAGPEDELSAVHRMTGWRTAAGLDDATAARWSACGGFTRDGGRRAMAELLDRVPDLDAVFVASDLMAAGALQALRDAGRRVPEDVAVVGFDDHPMIAPHTDPPLTTVRQDAVSQVRRMVQRLHRLLCGEDPRPKREVLPVELVRRASA</sequence>
<evidence type="ECO:0000256" key="3">
    <source>
        <dbReference type="ARBA" id="ARBA00023163"/>
    </source>
</evidence>
<dbReference type="OrthoDB" id="4268837at2"/>
<evidence type="ECO:0000313" key="5">
    <source>
        <dbReference type="EMBL" id="GDY31963.1"/>
    </source>
</evidence>
<proteinExistence type="predicted"/>
<keyword evidence="2" id="KW-0238">DNA-binding</keyword>
<organism evidence="5 6">
    <name type="scientific">Gandjariella thermophila</name>
    <dbReference type="NCBI Taxonomy" id="1931992"/>
    <lineage>
        <taxon>Bacteria</taxon>
        <taxon>Bacillati</taxon>
        <taxon>Actinomycetota</taxon>
        <taxon>Actinomycetes</taxon>
        <taxon>Pseudonocardiales</taxon>
        <taxon>Pseudonocardiaceae</taxon>
        <taxon>Gandjariella</taxon>
    </lineage>
</organism>
<dbReference type="EMBL" id="BJFL01000019">
    <property type="protein sequence ID" value="GDY31963.1"/>
    <property type="molecule type" value="Genomic_DNA"/>
</dbReference>
<protein>
    <submittedName>
        <fullName evidence="5">LacI family transcriptional regulator</fullName>
    </submittedName>
</protein>
<dbReference type="InterPro" id="IPR028082">
    <property type="entry name" value="Peripla_BP_I"/>
</dbReference>
<name>A0A4D4JDJ6_9PSEU</name>
<dbReference type="CDD" id="cd01392">
    <property type="entry name" value="HTH_LacI"/>
    <property type="match status" value="1"/>
</dbReference>
<dbReference type="PANTHER" id="PTHR30146:SF109">
    <property type="entry name" value="HTH-TYPE TRANSCRIPTIONAL REGULATOR GALS"/>
    <property type="match status" value="1"/>
</dbReference>
<dbReference type="GO" id="GO:0000976">
    <property type="term" value="F:transcription cis-regulatory region binding"/>
    <property type="evidence" value="ECO:0007669"/>
    <property type="project" value="TreeGrafter"/>
</dbReference>
<evidence type="ECO:0000313" key="6">
    <source>
        <dbReference type="Proteomes" id="UP000298860"/>
    </source>
</evidence>
<dbReference type="SUPFAM" id="SSF53822">
    <property type="entry name" value="Periplasmic binding protein-like I"/>
    <property type="match status" value="1"/>
</dbReference>
<dbReference type="RefSeq" id="WP_137815003.1">
    <property type="nucleotide sequence ID" value="NZ_BJFL01000019.1"/>
</dbReference>
<dbReference type="SUPFAM" id="SSF47413">
    <property type="entry name" value="lambda repressor-like DNA-binding domains"/>
    <property type="match status" value="1"/>
</dbReference>
<dbReference type="InterPro" id="IPR010982">
    <property type="entry name" value="Lambda_DNA-bd_dom_sf"/>
</dbReference>
<dbReference type="AlphaFoldDB" id="A0A4D4JDJ6"/>
<dbReference type="InterPro" id="IPR000843">
    <property type="entry name" value="HTH_LacI"/>
</dbReference>
<keyword evidence="1" id="KW-0805">Transcription regulation</keyword>
<dbReference type="GO" id="GO:0003700">
    <property type="term" value="F:DNA-binding transcription factor activity"/>
    <property type="evidence" value="ECO:0007669"/>
    <property type="project" value="TreeGrafter"/>
</dbReference>
<dbReference type="Pfam" id="PF13377">
    <property type="entry name" value="Peripla_BP_3"/>
    <property type="match status" value="1"/>
</dbReference>
<evidence type="ECO:0000256" key="1">
    <source>
        <dbReference type="ARBA" id="ARBA00023015"/>
    </source>
</evidence>
<dbReference type="PANTHER" id="PTHR30146">
    <property type="entry name" value="LACI-RELATED TRANSCRIPTIONAL REPRESSOR"/>
    <property type="match status" value="1"/>
</dbReference>
<dbReference type="InterPro" id="IPR046335">
    <property type="entry name" value="LacI/GalR-like_sensor"/>
</dbReference>
<dbReference type="CDD" id="cd06267">
    <property type="entry name" value="PBP1_LacI_sugar_binding-like"/>
    <property type="match status" value="1"/>
</dbReference>
<reference evidence="6" key="1">
    <citation type="submission" date="2019-04" db="EMBL/GenBank/DDBJ databases">
        <title>Draft genome sequence of Pseudonocardiaceae bacterium SL3-2-4.</title>
        <authorList>
            <person name="Ningsih F."/>
            <person name="Yokota A."/>
            <person name="Sakai Y."/>
            <person name="Nanatani K."/>
            <person name="Yabe S."/>
            <person name="Oetari A."/>
            <person name="Sjamsuridzal W."/>
        </authorList>
    </citation>
    <scope>NUCLEOTIDE SEQUENCE [LARGE SCALE GENOMIC DNA]</scope>
    <source>
        <strain evidence="6">SL3-2-4</strain>
    </source>
</reference>
<evidence type="ECO:0000256" key="2">
    <source>
        <dbReference type="ARBA" id="ARBA00023125"/>
    </source>
</evidence>
<dbReference type="Pfam" id="PF00356">
    <property type="entry name" value="LacI"/>
    <property type="match status" value="1"/>
</dbReference>
<dbReference type="PRINTS" id="PR00036">
    <property type="entry name" value="HTHLACI"/>
</dbReference>
<dbReference type="PROSITE" id="PS50932">
    <property type="entry name" value="HTH_LACI_2"/>
    <property type="match status" value="1"/>
</dbReference>
<comment type="caution">
    <text evidence="5">The sequence shown here is derived from an EMBL/GenBank/DDBJ whole genome shotgun (WGS) entry which is preliminary data.</text>
</comment>
<dbReference type="Gene3D" id="1.10.260.40">
    <property type="entry name" value="lambda repressor-like DNA-binding domains"/>
    <property type="match status" value="1"/>
</dbReference>
<gene>
    <name evidence="5" type="ORF">GTS_35960</name>
</gene>